<evidence type="ECO:0000313" key="2">
    <source>
        <dbReference type="Proteomes" id="UP000829398"/>
    </source>
</evidence>
<dbReference type="Proteomes" id="UP000829398">
    <property type="component" value="Chromosome 2"/>
</dbReference>
<dbReference type="EMBL" id="CM039171">
    <property type="protein sequence ID" value="KAH9789248.1"/>
    <property type="molecule type" value="Genomic_DNA"/>
</dbReference>
<accession>A0ACB8MUD2</accession>
<gene>
    <name evidence="1" type="ORF">KPL71_002919</name>
</gene>
<keyword evidence="1" id="KW-0695">RNA-directed DNA polymerase</keyword>
<proteinExistence type="predicted"/>
<evidence type="ECO:0000313" key="1">
    <source>
        <dbReference type="EMBL" id="KAH9789248.1"/>
    </source>
</evidence>
<keyword evidence="1" id="KW-0808">Transferase</keyword>
<name>A0ACB8MUD2_CITSI</name>
<sequence length="1170" mass="135127">MQQAWRTNKEIKVEGLGDNTFIFKLLLKSEKKRILYGGPWHFDRSLLVITKQRGMGDVKRQDFTHASFWRDNKGDRWENWRSSGKEDRRISLRIAYEKLPEFCFCCGLIEHSFRECLDYKGQPKDELTYGVWMRAQSRAERARQSKENEWWNRDRGLSSLSSLLWLYFGDFNEILSLNEKTGGLDRSVDAVGEFREAVRDCSLIDLGSRGYQFTWSNRQFGPKLIDEKFEFFDDLATNLVHWEFDHCPVMIEIRERKRSLVYEKRTFTRLHYEDIRLILWSKEEFGGMEKKLKILLNKLKQAKDHHDQLNRGNEIRNIEKKNKIERVEDNAGIWLEEKTEVENRFCEYFQDLFTTSNPSMDQINTALQSVVPKPFTAEDIEAALSQMCPTKAPGPDGLQAVFFQKHWENVRERVIATCLYVLNQQGTIAPLNHTYIVLIPKSAKPRKVTEYRPISLCNVIYRLVTKTITNRLKQILNQIISPVQSAFVPNRLITDNVIIGYECLHKIRHSKGKMNGLVALKLDISKAYDRVEWSFFKHTMERLGFSKKWINLIMDCISTPSFSIIINGAAKGLIHPQRGLRQGCPLSPYLFLLCAEVFSNLMVQAERQNLIHGLRFGRDISITHLLFVDDSLLKKIFDCYAQASGQIFNYEKSSMFFSGKISEGQITTIKNIFQLNAVSRHEKYLGLPSMVGRKRTSFFNDVKLKVLSKISNWQHKFFSNGGKETLIKAVAQAIPAYAMSVFKIPIGLCNDIQRAVTKFWWRIGNGEKIQIHSSNWIPKPSTFKPILVQSLPTESKVSELLDQNLQWNEIMINQNFAKEDAEIIRNIPLPRTPQEDMVIWHYNKKGIYSVKSGYQLALKIKFSESPAGSTGAPQGWQHIWRLNLPEKIKIFVWKATKNLLPMAENLWRRKVLKEPTCHLCKAGCEDVFHALMECRVARKIWKCTHLENEVKSVIREDMLSVMIGAMNNWAKSEVDYVATIWWGKTVMEVYQAQQVKERESHRNTVKGKMQIWTPPPNNKVKVNVDAAVKEDRKSAGLGVVIRNHRGQVLAAAVKSMNFQGNIAIAEAHAVKWGMEVAKDLSLSSVIIETDCKNVADLANKKVSNRTEILWTMSDIHKSTQDFQLISFQHVPRKCNDFAHFLAKRALCSSESVIWRNNFPADGLCMAESLV</sequence>
<reference evidence="2" key="1">
    <citation type="journal article" date="2023" name="Hortic. Res.">
        <title>A chromosome-level phased genome enabling allele-level studies in sweet orange: a case study on citrus Huanglongbing tolerance.</title>
        <authorList>
            <person name="Wu B."/>
            <person name="Yu Q."/>
            <person name="Deng Z."/>
            <person name="Duan Y."/>
            <person name="Luo F."/>
            <person name="Gmitter F. Jr."/>
        </authorList>
    </citation>
    <scope>NUCLEOTIDE SEQUENCE [LARGE SCALE GENOMIC DNA]</scope>
    <source>
        <strain evidence="2">cv. Valencia</strain>
    </source>
</reference>
<comment type="caution">
    <text evidence="1">The sequence shown here is derived from an EMBL/GenBank/DDBJ whole genome shotgun (WGS) entry which is preliminary data.</text>
</comment>
<keyword evidence="2" id="KW-1185">Reference proteome</keyword>
<protein>
    <submittedName>
        <fullName evidence="1">Reverse transcriptase domain-containing protein</fullName>
    </submittedName>
</protein>
<keyword evidence="1" id="KW-0548">Nucleotidyltransferase</keyword>
<organism evidence="1 2">
    <name type="scientific">Citrus sinensis</name>
    <name type="common">Sweet orange</name>
    <name type="synonym">Citrus aurantium var. sinensis</name>
    <dbReference type="NCBI Taxonomy" id="2711"/>
    <lineage>
        <taxon>Eukaryota</taxon>
        <taxon>Viridiplantae</taxon>
        <taxon>Streptophyta</taxon>
        <taxon>Embryophyta</taxon>
        <taxon>Tracheophyta</taxon>
        <taxon>Spermatophyta</taxon>
        <taxon>Magnoliopsida</taxon>
        <taxon>eudicotyledons</taxon>
        <taxon>Gunneridae</taxon>
        <taxon>Pentapetalae</taxon>
        <taxon>rosids</taxon>
        <taxon>malvids</taxon>
        <taxon>Sapindales</taxon>
        <taxon>Rutaceae</taxon>
        <taxon>Aurantioideae</taxon>
        <taxon>Citrus</taxon>
    </lineage>
</organism>